<dbReference type="GeneID" id="106471592"/>
<evidence type="ECO:0000256" key="4">
    <source>
        <dbReference type="SAM" id="MobiDB-lite"/>
    </source>
</evidence>
<dbReference type="SMART" id="SM00408">
    <property type="entry name" value="IGc2"/>
    <property type="match status" value="7"/>
</dbReference>
<dbReference type="Proteomes" id="UP000694941">
    <property type="component" value="Unplaced"/>
</dbReference>
<evidence type="ECO:0000259" key="5">
    <source>
        <dbReference type="PROSITE" id="PS50835"/>
    </source>
</evidence>
<feature type="compositionally biased region" description="Basic and acidic residues" evidence="4">
    <location>
        <begin position="968"/>
        <end position="1018"/>
    </location>
</feature>
<feature type="domain" description="Ig-like" evidence="5">
    <location>
        <begin position="12"/>
        <end position="104"/>
    </location>
</feature>
<feature type="compositionally biased region" description="Basic and acidic residues" evidence="4">
    <location>
        <begin position="630"/>
        <end position="645"/>
    </location>
</feature>
<dbReference type="InterPro" id="IPR003598">
    <property type="entry name" value="Ig_sub2"/>
</dbReference>
<feature type="domain" description="Ig-like" evidence="5">
    <location>
        <begin position="644"/>
        <end position="732"/>
    </location>
</feature>
<dbReference type="PANTHER" id="PTHR45080">
    <property type="entry name" value="CONTACTIN 5"/>
    <property type="match status" value="1"/>
</dbReference>
<dbReference type="InterPro" id="IPR013098">
    <property type="entry name" value="Ig_I-set"/>
</dbReference>
<dbReference type="InterPro" id="IPR036179">
    <property type="entry name" value="Ig-like_dom_sf"/>
</dbReference>
<sequence>MGTRRKIDGIAPTFEKKPSIRQEDDGRKLFFECRILADPAPSVSWYHDGVLVKAQGRFKVRVVKDKNSYNSALEIDDVSVEDAGKYKVTAKNDLGESNATINLNFDSDEPDPSESGKPTFTEKPVIKQSNDFSKVIFQCRLVADPPPKIEWYHAGKLIKDGGRFKYILTSDKKNHSVSLEVGQVTAKDGGEYKVIAKNKNGEGLATINLNFEGDGKPKIPGGKAPRFPKKPTIKQVGDNLFMECVLEANPFPTISWFHGTKQISEGKRHKFHKKEIEKDTYALSLEVRDPTTEDGGGYRCNAVSELGESNANISLNFQGGDTGEDEGPTFVEKPKIIPKDGGKLIVMQCRVNSVPPPKTVWYHGTQIVKETNRVKSRIVKETDEEFTIILEIRDPSKDDGGSYKCNIKNENGEINANLNLNIEGQKKPDGEAPTFVEKPKIIPEDGGKRIIMECKVRAKPKPNIVWYRENTVVKETNRIKQIIKEENNVYIIRLELKDPELTDGGLYRCNVKNSAGESNANLTLNIELAPVIKEKPKIVKRDRQKKIVIECHVQSAAKPKCIWYKEASTVREDSRHSIQIREISKGEYAIALEIDKPTAADKGNYKLMAKNEKGEVTSQPIQVDLEEPPEEKKKDEKVPKGEKPKIVQGLKPQTVEAGNPAEFVCKVDSKQKITVSWYKNKRSIRESREYKISFDGSTAILTITSTTVEFSGTYSVEIVNEFGKEESSAELIVKEPQKKKPEKKEEKKEEKPTKKPEEKKEEKPVKKPEEKPTKKPEEKKEEKPVKKPEEKPTKKPEEKKKLEDRRSSRDEPGRQKGLAQLIPDWPVLQKVKKPQKQPEPDEAPEEEKKLKVKPKEQQERKDERVLKKPEEKKPEPEVKPTEEKKLKTKPKEKKEKEEAPKITVKDSKNTKQEGDLDVPVIVKEPTPEPARKDSLEPGSATGSRRGSATLEQPLISPSGSRRSSIIVADEKGLLVDESGKTKKLRPGEMLEVRQKRKTSADMRKQSIQDIDERVDKKSTPLRPVPEEEEGPPAFVDYQENVSAVEGQTAYLAFEVEGNPVPEFRFYKGVSEIFEGGRYKVVTDGETNNVFFCIRKAKSTDEGRYKVVAYNKHGEDSINMSLFVSSEGGMDFRTMLKHRQYAKWGKGKQDPDWGDLKPLEEEEQAKKETK</sequence>
<keyword evidence="2" id="KW-1015">Disulfide bond</keyword>
<evidence type="ECO:0000313" key="6">
    <source>
        <dbReference type="Proteomes" id="UP000694941"/>
    </source>
</evidence>
<protein>
    <submittedName>
        <fullName evidence="7">Muscle M-line assembly protein unc-89-like</fullName>
    </submittedName>
</protein>
<feature type="domain" description="Ig-like" evidence="5">
    <location>
        <begin position="433"/>
        <end position="525"/>
    </location>
</feature>
<feature type="compositionally biased region" description="Basic and acidic residues" evidence="4">
    <location>
        <begin position="892"/>
        <end position="914"/>
    </location>
</feature>
<reference evidence="7" key="1">
    <citation type="submission" date="2025-08" db="UniProtKB">
        <authorList>
            <consortium name="RefSeq"/>
        </authorList>
    </citation>
    <scope>IDENTIFICATION</scope>
    <source>
        <tissue evidence="7">Muscle</tissue>
    </source>
</reference>
<dbReference type="InterPro" id="IPR050958">
    <property type="entry name" value="Cell_Adh-Cytoskel_Orgn"/>
</dbReference>
<dbReference type="InterPro" id="IPR007110">
    <property type="entry name" value="Ig-like_dom"/>
</dbReference>
<feature type="region of interest" description="Disordered" evidence="4">
    <location>
        <begin position="730"/>
        <end position="1032"/>
    </location>
</feature>
<proteinExistence type="predicted"/>
<dbReference type="PANTHER" id="PTHR45080:SF8">
    <property type="entry name" value="IG-LIKE DOMAIN-CONTAINING PROTEIN"/>
    <property type="match status" value="1"/>
</dbReference>
<keyword evidence="6" id="KW-1185">Reference proteome</keyword>
<dbReference type="RefSeq" id="XP_022255917.1">
    <property type="nucleotide sequence ID" value="XM_022400209.1"/>
</dbReference>
<feature type="compositionally biased region" description="Low complexity" evidence="4">
    <location>
        <begin position="955"/>
        <end position="966"/>
    </location>
</feature>
<accession>A0ABM1TJ61</accession>
<keyword evidence="1" id="KW-0732">Signal</keyword>
<evidence type="ECO:0000313" key="7">
    <source>
        <dbReference type="RefSeq" id="XP_022255917.1"/>
    </source>
</evidence>
<feature type="region of interest" description="Disordered" evidence="4">
    <location>
        <begin position="611"/>
        <end position="645"/>
    </location>
</feature>
<dbReference type="SMART" id="SM00409">
    <property type="entry name" value="IG"/>
    <property type="match status" value="8"/>
</dbReference>
<dbReference type="PROSITE" id="PS50835">
    <property type="entry name" value="IG_LIKE"/>
    <property type="match status" value="6"/>
</dbReference>
<feature type="compositionally biased region" description="Basic and acidic residues" evidence="4">
    <location>
        <begin position="925"/>
        <end position="935"/>
    </location>
</feature>
<feature type="domain" description="Ig-like" evidence="5">
    <location>
        <begin position="225"/>
        <end position="314"/>
    </location>
</feature>
<feature type="region of interest" description="Disordered" evidence="4">
    <location>
        <begin position="99"/>
        <end position="123"/>
    </location>
</feature>
<feature type="compositionally biased region" description="Basic and acidic residues" evidence="4">
    <location>
        <begin position="846"/>
        <end position="885"/>
    </location>
</feature>
<gene>
    <name evidence="7" type="primary">LOC106471592</name>
</gene>
<feature type="compositionally biased region" description="Basic and acidic residues" evidence="4">
    <location>
        <begin position="1146"/>
        <end position="1169"/>
    </location>
</feature>
<dbReference type="InterPro" id="IPR013783">
    <property type="entry name" value="Ig-like_fold"/>
</dbReference>
<evidence type="ECO:0000256" key="3">
    <source>
        <dbReference type="ARBA" id="ARBA00023319"/>
    </source>
</evidence>
<dbReference type="InterPro" id="IPR003599">
    <property type="entry name" value="Ig_sub"/>
</dbReference>
<feature type="domain" description="Ig-like" evidence="5">
    <location>
        <begin position="328"/>
        <end position="421"/>
    </location>
</feature>
<dbReference type="SUPFAM" id="SSF48726">
    <property type="entry name" value="Immunoglobulin"/>
    <property type="match status" value="8"/>
</dbReference>
<feature type="domain" description="Ig-like" evidence="5">
    <location>
        <begin position="118"/>
        <end position="210"/>
    </location>
</feature>
<feature type="compositionally biased region" description="Basic and acidic residues" evidence="4">
    <location>
        <begin position="730"/>
        <end position="814"/>
    </location>
</feature>
<feature type="compositionally biased region" description="Polar residues" evidence="4">
    <location>
        <begin position="940"/>
        <end position="950"/>
    </location>
</feature>
<name>A0ABM1TJ61_LIMPO</name>
<dbReference type="Pfam" id="PF07679">
    <property type="entry name" value="I-set"/>
    <property type="match status" value="8"/>
</dbReference>
<keyword evidence="3" id="KW-0393">Immunoglobulin domain</keyword>
<organism evidence="6 7">
    <name type="scientific">Limulus polyphemus</name>
    <name type="common">Atlantic horseshoe crab</name>
    <dbReference type="NCBI Taxonomy" id="6850"/>
    <lineage>
        <taxon>Eukaryota</taxon>
        <taxon>Metazoa</taxon>
        <taxon>Ecdysozoa</taxon>
        <taxon>Arthropoda</taxon>
        <taxon>Chelicerata</taxon>
        <taxon>Merostomata</taxon>
        <taxon>Xiphosura</taxon>
        <taxon>Limulidae</taxon>
        <taxon>Limulus</taxon>
    </lineage>
</organism>
<feature type="non-terminal residue" evidence="7">
    <location>
        <position position="1169"/>
    </location>
</feature>
<evidence type="ECO:0000256" key="1">
    <source>
        <dbReference type="ARBA" id="ARBA00022729"/>
    </source>
</evidence>
<feature type="region of interest" description="Disordered" evidence="4">
    <location>
        <begin position="1144"/>
        <end position="1169"/>
    </location>
</feature>
<evidence type="ECO:0000256" key="2">
    <source>
        <dbReference type="ARBA" id="ARBA00023157"/>
    </source>
</evidence>
<dbReference type="Gene3D" id="2.60.40.10">
    <property type="entry name" value="Immunoglobulins"/>
    <property type="match status" value="8"/>
</dbReference>